<evidence type="ECO:0000256" key="1">
    <source>
        <dbReference type="SAM" id="MobiDB-lite"/>
    </source>
</evidence>
<evidence type="ECO:0000313" key="3">
    <source>
        <dbReference type="Proteomes" id="UP001293254"/>
    </source>
</evidence>
<evidence type="ECO:0000313" key="2">
    <source>
        <dbReference type="EMBL" id="KAK4425488.1"/>
    </source>
</evidence>
<dbReference type="AlphaFoldDB" id="A0AAE1Y9F0"/>
<keyword evidence="3" id="KW-1185">Reference proteome</keyword>
<proteinExistence type="predicted"/>
<gene>
    <name evidence="2" type="ORF">Salat_1742800</name>
</gene>
<organism evidence="2 3">
    <name type="scientific">Sesamum alatum</name>
    <dbReference type="NCBI Taxonomy" id="300844"/>
    <lineage>
        <taxon>Eukaryota</taxon>
        <taxon>Viridiplantae</taxon>
        <taxon>Streptophyta</taxon>
        <taxon>Embryophyta</taxon>
        <taxon>Tracheophyta</taxon>
        <taxon>Spermatophyta</taxon>
        <taxon>Magnoliopsida</taxon>
        <taxon>eudicotyledons</taxon>
        <taxon>Gunneridae</taxon>
        <taxon>Pentapetalae</taxon>
        <taxon>asterids</taxon>
        <taxon>lamiids</taxon>
        <taxon>Lamiales</taxon>
        <taxon>Pedaliaceae</taxon>
        <taxon>Sesamum</taxon>
    </lineage>
</organism>
<protein>
    <submittedName>
        <fullName evidence="2">Uncharacterized protein</fullName>
    </submittedName>
</protein>
<dbReference type="Proteomes" id="UP001293254">
    <property type="component" value="Unassembled WGS sequence"/>
</dbReference>
<dbReference type="EMBL" id="JACGWO010000006">
    <property type="protein sequence ID" value="KAK4425488.1"/>
    <property type="molecule type" value="Genomic_DNA"/>
</dbReference>
<comment type="caution">
    <text evidence="2">The sequence shown here is derived from an EMBL/GenBank/DDBJ whole genome shotgun (WGS) entry which is preliminary data.</text>
</comment>
<reference evidence="2" key="2">
    <citation type="journal article" date="2024" name="Plant">
        <title>Genomic evolution and insights into agronomic trait innovations of Sesamum species.</title>
        <authorList>
            <person name="Miao H."/>
            <person name="Wang L."/>
            <person name="Qu L."/>
            <person name="Liu H."/>
            <person name="Sun Y."/>
            <person name="Le M."/>
            <person name="Wang Q."/>
            <person name="Wei S."/>
            <person name="Zheng Y."/>
            <person name="Lin W."/>
            <person name="Duan Y."/>
            <person name="Cao H."/>
            <person name="Xiong S."/>
            <person name="Wang X."/>
            <person name="Wei L."/>
            <person name="Li C."/>
            <person name="Ma Q."/>
            <person name="Ju M."/>
            <person name="Zhao R."/>
            <person name="Li G."/>
            <person name="Mu C."/>
            <person name="Tian Q."/>
            <person name="Mei H."/>
            <person name="Zhang T."/>
            <person name="Gao T."/>
            <person name="Zhang H."/>
        </authorList>
    </citation>
    <scope>NUCLEOTIDE SEQUENCE</scope>
    <source>
        <strain evidence="2">3651</strain>
    </source>
</reference>
<feature type="region of interest" description="Disordered" evidence="1">
    <location>
        <begin position="117"/>
        <end position="141"/>
    </location>
</feature>
<sequence length="141" mass="16081">MMWTSQPRRYFLSFGLDDDLQRVLVQDEPSEHENDQFTVLKRLLDSMDGAEDNRQTKRRNCVEHNQAVFKKMVVSSCFPDEEQAVLHTTIVLSCISDEDQAVFKNTTAVFSGDLKKNKEMPKAAPQVELKPLPSPSGMNFS</sequence>
<reference evidence="2" key="1">
    <citation type="submission" date="2020-06" db="EMBL/GenBank/DDBJ databases">
        <authorList>
            <person name="Li T."/>
            <person name="Hu X."/>
            <person name="Zhang T."/>
            <person name="Song X."/>
            <person name="Zhang H."/>
            <person name="Dai N."/>
            <person name="Sheng W."/>
            <person name="Hou X."/>
            <person name="Wei L."/>
        </authorList>
    </citation>
    <scope>NUCLEOTIDE SEQUENCE</scope>
    <source>
        <strain evidence="2">3651</strain>
        <tissue evidence="2">Leaf</tissue>
    </source>
</reference>
<name>A0AAE1Y9F0_9LAMI</name>
<accession>A0AAE1Y9F0</accession>